<evidence type="ECO:0000256" key="1">
    <source>
        <dbReference type="SAM" id="Phobius"/>
    </source>
</evidence>
<feature type="transmembrane region" description="Helical" evidence="1">
    <location>
        <begin position="6"/>
        <end position="24"/>
    </location>
</feature>
<dbReference type="GeneID" id="118268121"/>
<evidence type="ECO:0000313" key="2">
    <source>
        <dbReference type="Proteomes" id="UP000829999"/>
    </source>
</evidence>
<dbReference type="Proteomes" id="UP000829999">
    <property type="component" value="Chromosome 25"/>
</dbReference>
<accession>A0A9R0D301</accession>
<protein>
    <submittedName>
        <fullName evidence="3">Uncharacterized protein LOC118268121</fullName>
    </submittedName>
</protein>
<keyword evidence="1" id="KW-0812">Transmembrane</keyword>
<dbReference type="RefSeq" id="XP_035438305.1">
    <property type="nucleotide sequence ID" value="XM_035582412.2"/>
</dbReference>
<gene>
    <name evidence="3" type="primary">LOC118268121</name>
</gene>
<dbReference type="OrthoDB" id="7421624at2759"/>
<name>A0A9R0D301_SPOFR</name>
<organism evidence="2 3">
    <name type="scientific">Spodoptera frugiperda</name>
    <name type="common">Fall armyworm</name>
    <dbReference type="NCBI Taxonomy" id="7108"/>
    <lineage>
        <taxon>Eukaryota</taxon>
        <taxon>Metazoa</taxon>
        <taxon>Ecdysozoa</taxon>
        <taxon>Arthropoda</taxon>
        <taxon>Hexapoda</taxon>
        <taxon>Insecta</taxon>
        <taxon>Pterygota</taxon>
        <taxon>Neoptera</taxon>
        <taxon>Endopterygota</taxon>
        <taxon>Lepidoptera</taxon>
        <taxon>Glossata</taxon>
        <taxon>Ditrysia</taxon>
        <taxon>Noctuoidea</taxon>
        <taxon>Noctuidae</taxon>
        <taxon>Amphipyrinae</taxon>
        <taxon>Spodoptera</taxon>
    </lineage>
</organism>
<reference evidence="3" key="1">
    <citation type="submission" date="2025-08" db="UniProtKB">
        <authorList>
            <consortium name="RefSeq"/>
        </authorList>
    </citation>
    <scope>IDENTIFICATION</scope>
    <source>
        <tissue evidence="3">Whole larval tissue</tissue>
    </source>
</reference>
<keyword evidence="1" id="KW-0472">Membrane</keyword>
<keyword evidence="1" id="KW-1133">Transmembrane helix</keyword>
<proteinExistence type="predicted"/>
<evidence type="ECO:0000313" key="3">
    <source>
        <dbReference type="RefSeq" id="XP_035438305.1"/>
    </source>
</evidence>
<dbReference type="AlphaFoldDB" id="A0A9R0D301"/>
<keyword evidence="2" id="KW-1185">Reference proteome</keyword>
<sequence>MDLFKHCLYFGVIMILCFIHFASTERMAHQKDEKQRVWRMPPIVLPPLPKYEKATPSLPLATTTEALLPVIKTIIQQLQGSKVLESNEDYELFMKKIKKDFIKKQQFENSTQITHTGSCPMNKAQ</sequence>